<feature type="region of interest" description="Disordered" evidence="1">
    <location>
        <begin position="315"/>
        <end position="338"/>
    </location>
</feature>
<accession>A0A1I7XMW0</accession>
<proteinExistence type="predicted"/>
<sequence>MKTRNDFCGERKACRITVQHNLGTMRDYANVFSRHKKHFQLLEQWKDEILMKQQKLMHSQNWHLSPSTYVNGVDASFTLAESKEVEREEGKTDKHREITYTQDLPLLTTEECTEKLKVVQDETVKAKAKRIKKDGTTGKYVEKLLVIFIKAEKTQITQQVLPAAESIEEASTSILPEEELIGLDIKEHEDHTANIDFKSINIVGTNEIIVIPTYVRPQTEKVAEESASRFADKKARSDFAIKAIIQPPKLQMATVQKVEAKVAQGDTKLETTNDKGNDVKNYMGSVKRKTSEKACEETQKTSVMATVRKSNEIKADKTVSNSQEIKSTTKDMEDKSGVRKSALNMTIEEAKKKAVADEELAKQKARRLGTVSSIMDRFKEKEKIEEPIIYKRSTRLAPKDEAPRKKYEVVKPVLSDEFDKQMEEIRQQMKAGSSQFQNQIKDLSKGISIVSEEAKKRSEDEKHKNLLSKATGVFSKAAEEKSRWREKRDAESEKDLSKIDIERSVKKITSFPEPQKQEEVKTEPKRTVRKINKEKSPVTSETISSKTDVVKTTTFSPSFATIPKIDTSKLSSTTTAAKTPVPMIVSVKSSEVKNKASLSRVSAKSSLIMLNFLLVFLLFKTNKTKQFYIEILISIVFRYKIFQPIVEKPTIPQEGVIINDDNYDLFEAATVVATRRRKSLAEMRAKKELKKTDETPVDVQPKGPKGDGAAATRIRNILGNMVNTRKCELSTEKTSVENEKNAKRYSIRRKTQEIVNESVELKMKRRKQIARKNRFIRNPHDIDVLLGWEKENTFDLIMDILASISMQDLQPFDINVTMEIFFAKSAHDRIISIPHPKKKRTDARKIWISDLTDIDKIYKSSEIRDIIASVSM</sequence>
<keyword evidence="2" id="KW-1185">Reference proteome</keyword>
<evidence type="ECO:0000313" key="2">
    <source>
        <dbReference type="Proteomes" id="UP000095283"/>
    </source>
</evidence>
<dbReference type="Proteomes" id="UP000095283">
    <property type="component" value="Unplaced"/>
</dbReference>
<protein>
    <submittedName>
        <fullName evidence="3">INCENP_ARK-bind domain-containing protein</fullName>
    </submittedName>
</protein>
<dbReference type="AlphaFoldDB" id="A0A1I7XMW0"/>
<evidence type="ECO:0000313" key="3">
    <source>
        <dbReference type="WBParaSite" id="Hba_19119"/>
    </source>
</evidence>
<organism evidence="2 3">
    <name type="scientific">Heterorhabditis bacteriophora</name>
    <name type="common">Entomopathogenic nematode worm</name>
    <dbReference type="NCBI Taxonomy" id="37862"/>
    <lineage>
        <taxon>Eukaryota</taxon>
        <taxon>Metazoa</taxon>
        <taxon>Ecdysozoa</taxon>
        <taxon>Nematoda</taxon>
        <taxon>Chromadorea</taxon>
        <taxon>Rhabditida</taxon>
        <taxon>Rhabditina</taxon>
        <taxon>Rhabditomorpha</taxon>
        <taxon>Strongyloidea</taxon>
        <taxon>Heterorhabditidae</taxon>
        <taxon>Heterorhabditis</taxon>
    </lineage>
</organism>
<dbReference type="WBParaSite" id="Hba_19119">
    <property type="protein sequence ID" value="Hba_19119"/>
    <property type="gene ID" value="Hba_19119"/>
</dbReference>
<evidence type="ECO:0000256" key="1">
    <source>
        <dbReference type="SAM" id="MobiDB-lite"/>
    </source>
</evidence>
<name>A0A1I7XMW0_HETBA</name>
<feature type="compositionally biased region" description="Basic and acidic residues" evidence="1">
    <location>
        <begin position="327"/>
        <end position="337"/>
    </location>
</feature>
<reference evidence="3" key="1">
    <citation type="submission" date="2016-11" db="UniProtKB">
        <authorList>
            <consortium name="WormBaseParasite"/>
        </authorList>
    </citation>
    <scope>IDENTIFICATION</scope>
</reference>